<dbReference type="Proteomes" id="UP000324354">
    <property type="component" value="Chromosome"/>
</dbReference>
<dbReference type="PANTHER" id="PTHR11228">
    <property type="entry name" value="RADICAL SAM DOMAIN PROTEIN"/>
    <property type="match status" value="1"/>
</dbReference>
<dbReference type="GeneID" id="13301008"/>
<dbReference type="InterPro" id="IPR023885">
    <property type="entry name" value="4Fe4S-binding_SPASM_dom"/>
</dbReference>
<dbReference type="Gene3D" id="3.20.20.70">
    <property type="entry name" value="Aldolase class I"/>
    <property type="match status" value="1"/>
</dbReference>
<dbReference type="EMBL" id="CP023154">
    <property type="protein sequence ID" value="QEK77833.1"/>
    <property type="molecule type" value="Genomic_DNA"/>
</dbReference>
<evidence type="ECO:0000313" key="3">
    <source>
        <dbReference type="Proteomes" id="UP000324354"/>
    </source>
</evidence>
<dbReference type="InterPro" id="IPR050377">
    <property type="entry name" value="Radical_SAM_PqqE_MftC-like"/>
</dbReference>
<dbReference type="CDD" id="cd21109">
    <property type="entry name" value="SPASM"/>
    <property type="match status" value="1"/>
</dbReference>
<dbReference type="InterPro" id="IPR013785">
    <property type="entry name" value="Aldolase_TIM"/>
</dbReference>
<dbReference type="PANTHER" id="PTHR11228:SF34">
    <property type="entry name" value="TUNGSTEN-CONTAINING ALDEHYDE FERREDOXIN OXIDOREDUCTASE COFACTOR MODIFYING PROTEIN"/>
    <property type="match status" value="1"/>
</dbReference>
<dbReference type="NCBIfam" id="TIGR04085">
    <property type="entry name" value="rSAM_more_4Fe4S"/>
    <property type="match status" value="1"/>
</dbReference>
<protein>
    <submittedName>
        <fullName evidence="2">SPASM domain-containing protein</fullName>
    </submittedName>
</protein>
<dbReference type="RefSeq" id="WP_014835472.1">
    <property type="nucleotide sequence ID" value="NC_003413.1"/>
</dbReference>
<dbReference type="AlphaFoldDB" id="A0A5C0XLS9"/>
<accession>A0A5C0XLS9</accession>
<name>A0A5C0XLS9_PYRFU</name>
<dbReference type="SUPFAM" id="SSF102114">
    <property type="entry name" value="Radical SAM enzymes"/>
    <property type="match status" value="1"/>
</dbReference>
<feature type="domain" description="4Fe4S-binding SPASM" evidence="1">
    <location>
        <begin position="221"/>
        <end position="277"/>
    </location>
</feature>
<evidence type="ECO:0000259" key="1">
    <source>
        <dbReference type="Pfam" id="PF13186"/>
    </source>
</evidence>
<gene>
    <name evidence="2" type="ORF">PFDSM3638_00430</name>
</gene>
<dbReference type="Pfam" id="PF13186">
    <property type="entry name" value="SPASM"/>
    <property type="match status" value="1"/>
</dbReference>
<dbReference type="InterPro" id="IPR058240">
    <property type="entry name" value="rSAM_sf"/>
</dbReference>
<dbReference type="GeneID" id="41711888"/>
<evidence type="ECO:0000313" key="2">
    <source>
        <dbReference type="EMBL" id="QEK77833.1"/>
    </source>
</evidence>
<organism evidence="2 3">
    <name type="scientific">Pyrococcus furiosus (strain ATCC 43587 / DSM 3638 / JCM 8422 / Vc1)</name>
    <dbReference type="NCBI Taxonomy" id="186497"/>
    <lineage>
        <taxon>Archaea</taxon>
        <taxon>Methanobacteriati</taxon>
        <taxon>Methanobacteriota</taxon>
        <taxon>Thermococci</taxon>
        <taxon>Thermococcales</taxon>
        <taxon>Thermococcaceae</taxon>
        <taxon>Pyrococcus</taxon>
    </lineage>
</organism>
<proteinExistence type="predicted"/>
<reference evidence="2 3" key="1">
    <citation type="submission" date="2017-08" db="EMBL/GenBank/DDBJ databases">
        <title>Resequencing and Reannotation of the genome of Pyrococcus furiosus type strain DSM3638.</title>
        <authorList>
            <person name="Reichelt R.M."/>
            <person name="Bunk B."/>
        </authorList>
    </citation>
    <scope>NUCLEOTIDE SEQUENCE [LARGE SCALE GENOMIC DNA]</scope>
    <source>
        <strain evidence="2 3">DSM 3638</strain>
    </source>
</reference>
<sequence>MAESKVLTSMSIIESKGITTIGKPPWVLIPHAGQLERIILAIGKGKGKFSESKGITRSIGCIGNNEFILYREKIGIEKFKEILKEFYKLTPEGEVFITNYDSIEEGIELAEYSANLGLTTYLTVMSEDYHSIPQERKFKVILEVTLEELNHQIPDVDVLLLIVPYSQYNEIKNLDINFSGEIWVDIVYPPSARYLSNGNLFEIRRIVNPASITYHPCMAGLVAVSPEGFVTPCPLLRKFIVGDITKESLKAILRKQRLKKTWWKLTKDKIPQCKSCTFRYICHDCRALEYSATGEIFGTEYCSL</sequence>